<evidence type="ECO:0000313" key="3">
    <source>
        <dbReference type="EMBL" id="XDQ00085.1"/>
    </source>
</evidence>
<protein>
    <recommendedName>
        <fullName evidence="4">DUF3558 domain-containing protein</fullName>
    </recommendedName>
</protein>
<dbReference type="InterPro" id="IPR006311">
    <property type="entry name" value="TAT_signal"/>
</dbReference>
<evidence type="ECO:0000256" key="2">
    <source>
        <dbReference type="SAM" id="SignalP"/>
    </source>
</evidence>
<reference evidence="3" key="1">
    <citation type="submission" date="2024-07" db="EMBL/GenBank/DDBJ databases">
        <authorList>
            <person name="Yu S.T."/>
        </authorList>
    </citation>
    <scope>NUCLEOTIDE SEQUENCE</scope>
    <source>
        <strain evidence="3">R08</strain>
    </source>
</reference>
<feature type="signal peptide" evidence="2">
    <location>
        <begin position="1"/>
        <end position="21"/>
    </location>
</feature>
<dbReference type="EMBL" id="CP163431">
    <property type="protein sequence ID" value="XDQ00085.1"/>
    <property type="molecule type" value="Genomic_DNA"/>
</dbReference>
<sequence>MILTVRRRLLRAAAGSLTVLACGLLAACDSTAHSTPSAAAGTTAAPSPTPSMKTLPPSQLCTVLTVSIAERIIPDARLAARVSPNKGTAPDVCDYTSADGRSTLSLTPASRTYAAEVSAAHDLAAHPSSAAMSGVRVDTVRGLGRQAFRETAYQTQAKQRLTFVVWNTGTRNWVLTLATVTPTPTAPATAPDTDTVVRAARSITARLPTGR</sequence>
<dbReference type="PROSITE" id="PS51318">
    <property type="entry name" value="TAT"/>
    <property type="match status" value="1"/>
</dbReference>
<feature type="compositionally biased region" description="Low complexity" evidence="1">
    <location>
        <begin position="36"/>
        <end position="46"/>
    </location>
</feature>
<accession>A0AB39M1D7</accession>
<organism evidence="3">
    <name type="scientific">Streptomyces sp. R08</name>
    <dbReference type="NCBI Taxonomy" id="3238624"/>
    <lineage>
        <taxon>Bacteria</taxon>
        <taxon>Bacillati</taxon>
        <taxon>Actinomycetota</taxon>
        <taxon>Actinomycetes</taxon>
        <taxon>Kitasatosporales</taxon>
        <taxon>Streptomycetaceae</taxon>
        <taxon>Streptomyces</taxon>
    </lineage>
</organism>
<keyword evidence="2" id="KW-0732">Signal</keyword>
<feature type="region of interest" description="Disordered" evidence="1">
    <location>
        <begin position="36"/>
        <end position="56"/>
    </location>
</feature>
<feature type="chain" id="PRO_5044187546" description="DUF3558 domain-containing protein" evidence="2">
    <location>
        <begin position="22"/>
        <end position="211"/>
    </location>
</feature>
<dbReference type="RefSeq" id="WP_369186987.1">
    <property type="nucleotide sequence ID" value="NZ_CP163431.1"/>
</dbReference>
<evidence type="ECO:0008006" key="4">
    <source>
        <dbReference type="Google" id="ProtNLM"/>
    </source>
</evidence>
<proteinExistence type="predicted"/>
<dbReference type="PROSITE" id="PS51257">
    <property type="entry name" value="PROKAR_LIPOPROTEIN"/>
    <property type="match status" value="1"/>
</dbReference>
<name>A0AB39M1D7_9ACTN</name>
<dbReference type="AlphaFoldDB" id="A0AB39M1D7"/>
<evidence type="ECO:0000256" key="1">
    <source>
        <dbReference type="SAM" id="MobiDB-lite"/>
    </source>
</evidence>
<gene>
    <name evidence="3" type="ORF">AB5J58_07805</name>
</gene>